<evidence type="ECO:0000313" key="2">
    <source>
        <dbReference type="Proteomes" id="UP001151582"/>
    </source>
</evidence>
<reference evidence="1" key="1">
    <citation type="submission" date="2022-07" db="EMBL/GenBank/DDBJ databases">
        <title>Phylogenomic reconstructions and comparative analyses of Kickxellomycotina fungi.</title>
        <authorList>
            <person name="Reynolds N.K."/>
            <person name="Stajich J.E."/>
            <person name="Barry K."/>
            <person name="Grigoriev I.V."/>
            <person name="Crous P."/>
            <person name="Smith M.E."/>
        </authorList>
    </citation>
    <scope>NUCLEOTIDE SEQUENCE</scope>
    <source>
        <strain evidence="1">RSA 567</strain>
    </source>
</reference>
<evidence type="ECO:0000313" key="1">
    <source>
        <dbReference type="EMBL" id="KAJ1977001.1"/>
    </source>
</evidence>
<protein>
    <submittedName>
        <fullName evidence="1">Uncharacterized protein</fullName>
    </submittedName>
</protein>
<gene>
    <name evidence="1" type="ORF">H4R34_003757</name>
</gene>
<dbReference type="EMBL" id="JANBQB010000381">
    <property type="protein sequence ID" value="KAJ1977001.1"/>
    <property type="molecule type" value="Genomic_DNA"/>
</dbReference>
<comment type="caution">
    <text evidence="1">The sequence shown here is derived from an EMBL/GenBank/DDBJ whole genome shotgun (WGS) entry which is preliminary data.</text>
</comment>
<dbReference type="Proteomes" id="UP001151582">
    <property type="component" value="Unassembled WGS sequence"/>
</dbReference>
<dbReference type="AlphaFoldDB" id="A0A9W8B6W2"/>
<sequence>MDHVALFAAGNVSHLYRTLPQFTYAHVVAVIFYPESESIDLTQTYSVASLQTIPGFYVTHAVGKQLFNDIQDFNQNP</sequence>
<organism evidence="1 2">
    <name type="scientific">Dimargaris verticillata</name>
    <dbReference type="NCBI Taxonomy" id="2761393"/>
    <lineage>
        <taxon>Eukaryota</taxon>
        <taxon>Fungi</taxon>
        <taxon>Fungi incertae sedis</taxon>
        <taxon>Zoopagomycota</taxon>
        <taxon>Kickxellomycotina</taxon>
        <taxon>Dimargaritomycetes</taxon>
        <taxon>Dimargaritales</taxon>
        <taxon>Dimargaritaceae</taxon>
        <taxon>Dimargaris</taxon>
    </lineage>
</organism>
<keyword evidence="2" id="KW-1185">Reference proteome</keyword>
<feature type="non-terminal residue" evidence="1">
    <location>
        <position position="77"/>
    </location>
</feature>
<accession>A0A9W8B6W2</accession>
<name>A0A9W8B6W2_9FUNG</name>
<proteinExistence type="predicted"/>